<dbReference type="Proteomes" id="UP000287601">
    <property type="component" value="Chromosome"/>
</dbReference>
<reference evidence="1 2" key="1">
    <citation type="submission" date="2019-01" db="EMBL/GenBank/DDBJ databases">
        <title>Draft genomes of a novel of Aminipila strains.</title>
        <authorList>
            <person name="Ma S."/>
        </authorList>
    </citation>
    <scope>NUCLEOTIDE SEQUENCE [LARGE SCALE GENOMIC DNA]</scope>
    <source>
        <strain evidence="2">JN-39</strain>
    </source>
</reference>
<evidence type="ECO:0000313" key="2">
    <source>
        <dbReference type="Proteomes" id="UP000287601"/>
    </source>
</evidence>
<dbReference type="OrthoDB" id="2086691at2"/>
<name>A0A410PYN0_9FIRM</name>
<evidence type="ECO:0000313" key="1">
    <source>
        <dbReference type="EMBL" id="QAT44058.1"/>
    </source>
</evidence>
<dbReference type="AlphaFoldDB" id="A0A410PYN0"/>
<proteinExistence type="predicted"/>
<dbReference type="KEGG" id="amij:EQM06_02125"/>
<gene>
    <name evidence="1" type="ORF">EQM06_02125</name>
</gene>
<accession>A0A410PYN0</accession>
<organism evidence="1 2">
    <name type="scientific">Aminipila luticellarii</name>
    <dbReference type="NCBI Taxonomy" id="2507160"/>
    <lineage>
        <taxon>Bacteria</taxon>
        <taxon>Bacillati</taxon>
        <taxon>Bacillota</taxon>
        <taxon>Clostridia</taxon>
        <taxon>Peptostreptococcales</taxon>
        <taxon>Anaerovoracaceae</taxon>
        <taxon>Aminipila</taxon>
    </lineage>
</organism>
<dbReference type="EMBL" id="CP035281">
    <property type="protein sequence ID" value="QAT44058.1"/>
    <property type="molecule type" value="Genomic_DNA"/>
</dbReference>
<sequence>MRQFDTGSERGQKATFILQIKFRQNASWQGTVQWVEKKQEINFRSALELIKIIDSACEQGYQADVIGFEQAII</sequence>
<keyword evidence="2" id="KW-1185">Reference proteome</keyword>
<protein>
    <submittedName>
        <fullName evidence="1">Uncharacterized protein</fullName>
    </submittedName>
</protein>